<evidence type="ECO:0000256" key="1">
    <source>
        <dbReference type="SAM" id="Phobius"/>
    </source>
</evidence>
<dbReference type="AlphaFoldDB" id="A0A6H1ZMS2"/>
<reference evidence="2" key="1">
    <citation type="submission" date="2020-03" db="EMBL/GenBank/DDBJ databases">
        <title>The deep terrestrial virosphere.</title>
        <authorList>
            <person name="Holmfeldt K."/>
            <person name="Nilsson E."/>
            <person name="Simone D."/>
            <person name="Lopez-Fernandez M."/>
            <person name="Wu X."/>
            <person name="de Brujin I."/>
            <person name="Lundin D."/>
            <person name="Andersson A."/>
            <person name="Bertilsson S."/>
            <person name="Dopson M."/>
        </authorList>
    </citation>
    <scope>NUCLEOTIDE SEQUENCE</scope>
    <source>
        <strain evidence="2">TM448A01148</strain>
        <strain evidence="3">TM448B01063</strain>
    </source>
</reference>
<organism evidence="2">
    <name type="scientific">viral metagenome</name>
    <dbReference type="NCBI Taxonomy" id="1070528"/>
    <lineage>
        <taxon>unclassified sequences</taxon>
        <taxon>metagenomes</taxon>
        <taxon>organismal metagenomes</taxon>
    </lineage>
</organism>
<dbReference type="EMBL" id="MT144102">
    <property type="protein sequence ID" value="QJA48772.1"/>
    <property type="molecule type" value="Genomic_DNA"/>
</dbReference>
<gene>
    <name evidence="2" type="ORF">TM448A01148_0005</name>
    <name evidence="3" type="ORF">TM448B01063_0003</name>
</gene>
<feature type="transmembrane region" description="Helical" evidence="1">
    <location>
        <begin position="40"/>
        <end position="58"/>
    </location>
</feature>
<name>A0A6H1ZMS2_9ZZZZ</name>
<keyword evidence="1" id="KW-0812">Transmembrane</keyword>
<keyword evidence="1" id="KW-0472">Membrane</keyword>
<evidence type="ECO:0000313" key="2">
    <source>
        <dbReference type="EMBL" id="QJA48772.1"/>
    </source>
</evidence>
<keyword evidence="1" id="KW-1133">Transmembrane helix</keyword>
<protein>
    <submittedName>
        <fullName evidence="2">Putative holin</fullName>
    </submittedName>
</protein>
<sequence>MSSNFSSHQTAGDALGALGKTSPPVAVTGAMLAGLSLETWVAIATLSYIALQAAYLLWKWARELAAKKAGPDA</sequence>
<proteinExistence type="predicted"/>
<dbReference type="EMBL" id="MT144697">
    <property type="protein sequence ID" value="QJH97684.1"/>
    <property type="molecule type" value="Genomic_DNA"/>
</dbReference>
<accession>A0A6H1ZMS2</accession>
<evidence type="ECO:0000313" key="3">
    <source>
        <dbReference type="EMBL" id="QJH97684.1"/>
    </source>
</evidence>